<organism evidence="3 4">
    <name type="scientific">Striga asiatica</name>
    <name type="common">Asiatic witchweed</name>
    <name type="synonym">Buchnera asiatica</name>
    <dbReference type="NCBI Taxonomy" id="4170"/>
    <lineage>
        <taxon>Eukaryota</taxon>
        <taxon>Viridiplantae</taxon>
        <taxon>Streptophyta</taxon>
        <taxon>Embryophyta</taxon>
        <taxon>Tracheophyta</taxon>
        <taxon>Spermatophyta</taxon>
        <taxon>Magnoliopsida</taxon>
        <taxon>eudicotyledons</taxon>
        <taxon>Gunneridae</taxon>
        <taxon>Pentapetalae</taxon>
        <taxon>asterids</taxon>
        <taxon>lamiids</taxon>
        <taxon>Lamiales</taxon>
        <taxon>Orobanchaceae</taxon>
        <taxon>Buchnereae</taxon>
        <taxon>Striga</taxon>
    </lineage>
</organism>
<name>A0A5A7PUJ4_STRAF</name>
<feature type="region of interest" description="Disordered" evidence="1">
    <location>
        <begin position="1"/>
        <end position="62"/>
    </location>
</feature>
<evidence type="ECO:0000259" key="2">
    <source>
        <dbReference type="SMART" id="SM00597"/>
    </source>
</evidence>
<dbReference type="AlphaFoldDB" id="A0A5A7PUJ4"/>
<evidence type="ECO:0000313" key="4">
    <source>
        <dbReference type="Proteomes" id="UP000325081"/>
    </source>
</evidence>
<evidence type="ECO:0000256" key="1">
    <source>
        <dbReference type="SAM" id="MobiDB-lite"/>
    </source>
</evidence>
<dbReference type="Pfam" id="PF14291">
    <property type="entry name" value="DUF4371"/>
    <property type="match status" value="1"/>
</dbReference>
<reference evidence="4" key="1">
    <citation type="journal article" date="2019" name="Curr. Biol.">
        <title>Genome Sequence of Striga asiatica Provides Insight into the Evolution of Plant Parasitism.</title>
        <authorList>
            <person name="Yoshida S."/>
            <person name="Kim S."/>
            <person name="Wafula E.K."/>
            <person name="Tanskanen J."/>
            <person name="Kim Y.M."/>
            <person name="Honaas L."/>
            <person name="Yang Z."/>
            <person name="Spallek T."/>
            <person name="Conn C.E."/>
            <person name="Ichihashi Y."/>
            <person name="Cheong K."/>
            <person name="Cui S."/>
            <person name="Der J.P."/>
            <person name="Gundlach H."/>
            <person name="Jiao Y."/>
            <person name="Hori C."/>
            <person name="Ishida J.K."/>
            <person name="Kasahara H."/>
            <person name="Kiba T."/>
            <person name="Kim M.S."/>
            <person name="Koo N."/>
            <person name="Laohavisit A."/>
            <person name="Lee Y.H."/>
            <person name="Lumba S."/>
            <person name="McCourt P."/>
            <person name="Mortimer J.C."/>
            <person name="Mutuku J.M."/>
            <person name="Nomura T."/>
            <person name="Sasaki-Sekimoto Y."/>
            <person name="Seto Y."/>
            <person name="Wang Y."/>
            <person name="Wakatake T."/>
            <person name="Sakakibara H."/>
            <person name="Demura T."/>
            <person name="Yamaguchi S."/>
            <person name="Yoneyama K."/>
            <person name="Manabe R.I."/>
            <person name="Nelson D.C."/>
            <person name="Schulman A.H."/>
            <person name="Timko M.P."/>
            <person name="dePamphilis C.W."/>
            <person name="Choi D."/>
            <person name="Shirasu K."/>
        </authorList>
    </citation>
    <scope>NUCLEOTIDE SEQUENCE [LARGE SCALE GENOMIC DNA]</scope>
    <source>
        <strain evidence="4">cv. UVA1</strain>
    </source>
</reference>
<gene>
    <name evidence="3" type="ORF">STAS_12748</name>
</gene>
<dbReference type="SUPFAM" id="SSF53098">
    <property type="entry name" value="Ribonuclease H-like"/>
    <property type="match status" value="1"/>
</dbReference>
<evidence type="ECO:0000313" key="3">
    <source>
        <dbReference type="EMBL" id="GER36414.1"/>
    </source>
</evidence>
<dbReference type="InterPro" id="IPR012337">
    <property type="entry name" value="RNaseH-like_sf"/>
</dbReference>
<comment type="caution">
    <text evidence="3">The sequence shown here is derived from an EMBL/GenBank/DDBJ whole genome shotgun (WGS) entry which is preliminary data.</text>
</comment>
<dbReference type="InterPro" id="IPR006580">
    <property type="entry name" value="Znf_TTF"/>
</dbReference>
<feature type="domain" description="TTF-type" evidence="2">
    <location>
        <begin position="120"/>
        <end position="214"/>
    </location>
</feature>
<dbReference type="PANTHER" id="PTHR45749:SF36">
    <property type="entry name" value="ZINC FINGER MYM-TYPE PROTEIN 1-LIKE"/>
    <property type="match status" value="1"/>
</dbReference>
<dbReference type="InterPro" id="IPR025398">
    <property type="entry name" value="DUF4371"/>
</dbReference>
<protein>
    <submittedName>
        <fullName evidence="3">Zinc finger MYM-type protein</fullName>
    </submittedName>
</protein>
<dbReference type="SMART" id="SM00597">
    <property type="entry name" value="ZnF_TTF"/>
    <property type="match status" value="1"/>
</dbReference>
<dbReference type="EMBL" id="BKCP01005172">
    <property type="protein sequence ID" value="GER36414.1"/>
    <property type="molecule type" value="Genomic_DNA"/>
</dbReference>
<dbReference type="OrthoDB" id="912994at2759"/>
<sequence length="532" mass="60123">MELLPRFAEGKEEGDCRLQTQRKTKGLPSQANIEEPSTLLSSNKKSKLDNQNPKSIDLGENSKSTELGELLENLPSDPAHRKRILDYDPNICDQVRRHYLLKGPCQPRSHKFPQRDIYGTKRRFNSSWFDDHIEWLEYSIEKDALFCLCCFLFKPEHGDQGGSDTFTATGYNNWKNKQGVKDHVGTVGSVHHRALLNCQALMNQKQHLESLISRQVEVSKQNYYTLLNASIDCVRFLLRQGLAFRGHDESEFSKNKGNFLELLEFLAQHNDSVKAVAFENAPRNLQLKSPSIQKDIINTAAVETVNAIMCQVGDAPFSILVDEARDHSVKEQMAVVLRFVDTKGEVIERFVGIEHVKSTDAYSLKLAIDELFSRNGLSISNLRGQGYDGASNMRGEFNGLKALILKENSCAFYVHCFAHQLQLALVALAKNHVGVASFFFMVTRVLNLVGASCKRRDLIREQRQNELIEALYNDELPSGRGLNQETALKRPGDTRWGSHYNTLLSIISMFSSIIKVIEMIIEDGIRLCVDDG</sequence>
<accession>A0A5A7PUJ4</accession>
<proteinExistence type="predicted"/>
<dbReference type="PANTHER" id="PTHR45749">
    <property type="match status" value="1"/>
</dbReference>
<dbReference type="Proteomes" id="UP000325081">
    <property type="component" value="Unassembled WGS sequence"/>
</dbReference>
<keyword evidence="4" id="KW-1185">Reference proteome</keyword>